<dbReference type="Pfam" id="PF14559">
    <property type="entry name" value="TPR_19"/>
    <property type="match status" value="1"/>
</dbReference>
<dbReference type="Proteomes" id="UP001634747">
    <property type="component" value="Unassembled WGS sequence"/>
</dbReference>
<comment type="caution">
    <text evidence="3">The sequence shown here is derived from an EMBL/GenBank/DDBJ whole genome shotgun (WGS) entry which is preliminary data.</text>
</comment>
<dbReference type="RefSeq" id="WP_263414167.1">
    <property type="nucleotide sequence ID" value="NZ_BAABBH010000001.1"/>
</dbReference>
<dbReference type="SUPFAM" id="SSF53649">
    <property type="entry name" value="Alkaline phosphatase-like"/>
    <property type="match status" value="1"/>
</dbReference>
<reference evidence="3 4" key="1">
    <citation type="submission" date="2024-12" db="EMBL/GenBank/DDBJ databases">
        <authorList>
            <person name="Lee Y."/>
        </authorList>
    </citation>
    <scope>NUCLEOTIDE SEQUENCE [LARGE SCALE GENOMIC DNA]</scope>
    <source>
        <strain evidence="3 4">03SUJ4</strain>
    </source>
</reference>
<sequence>MPKPHNVLLVGWDGADWKRVQPLLESGALPNLARLVERGVMGDVAPLTPLVPPMLWTSISTGVTPDRHGVLDGVEDDPQTGGVRPVTRQSLAAPHVWDLLAATGVPCRAVGWPATHPAAAPARNSPGATDFLCVSDRFAAGTSDSVWPRELEPEIADLRFSADEWTGADLQLFVPELGKIDQDKDRRLAKLAIALAETATHHAAATALLERSNAGLTAVWYGAAARITELFPETSGPLPAEDAVYAEAVNGAYRFLDLLLGRLVELAGPEALVLVVSDRAAGEPEFHPETGTGSQGILCAGGPGITAEELLFEPGVLDIAPTLLAIFGFQAPSGMPGYVIEELCPEAPTRELPGTGRIGRESAGPVDGHEDESTDASIDLAELRQAGYQDTVAAQRRPEAIEAWVRRTLNLARVLWSQGRTPEAVPLLEAVVPTVASNPALSRYADAPLYLATAYLETGRSADARRLANDLLQADPQSPLASLAAAHLAMADGNARGAEQILRKEALENQRPAAAVSPTTHVALGNAWLRTEQWREAAEAFRSALAADRRMLGASSGLAIALFRQAKFEEAAEAALDAIRLQPHQPAMHDLLGRSMHALGRHDDAAAAFAMRDSMQPVGSA</sequence>
<protein>
    <submittedName>
        <fullName evidence="3">Alkaline phosphatase family protein</fullName>
    </submittedName>
</protein>
<proteinExistence type="predicted"/>
<feature type="repeat" description="TPR" evidence="1">
    <location>
        <begin position="518"/>
        <end position="551"/>
    </location>
</feature>
<dbReference type="SMART" id="SM00028">
    <property type="entry name" value="TPR"/>
    <property type="match status" value="4"/>
</dbReference>
<dbReference type="Gene3D" id="1.25.40.10">
    <property type="entry name" value="Tetratricopeptide repeat domain"/>
    <property type="match status" value="2"/>
</dbReference>
<evidence type="ECO:0000256" key="1">
    <source>
        <dbReference type="PROSITE-ProRule" id="PRU00339"/>
    </source>
</evidence>
<dbReference type="PROSITE" id="PS50005">
    <property type="entry name" value="TPR"/>
    <property type="match status" value="1"/>
</dbReference>
<keyword evidence="1" id="KW-0802">TPR repeat</keyword>
<keyword evidence="4" id="KW-1185">Reference proteome</keyword>
<dbReference type="SUPFAM" id="SSF48452">
    <property type="entry name" value="TPR-like"/>
    <property type="match status" value="1"/>
</dbReference>
<dbReference type="InterPro" id="IPR019734">
    <property type="entry name" value="TPR_rpt"/>
</dbReference>
<organism evidence="3 4">
    <name type="scientific">Terriglobus aquaticus</name>
    <dbReference type="NCBI Taxonomy" id="940139"/>
    <lineage>
        <taxon>Bacteria</taxon>
        <taxon>Pseudomonadati</taxon>
        <taxon>Acidobacteriota</taxon>
        <taxon>Terriglobia</taxon>
        <taxon>Terriglobales</taxon>
        <taxon>Acidobacteriaceae</taxon>
        <taxon>Terriglobus</taxon>
    </lineage>
</organism>
<dbReference type="InterPro" id="IPR002591">
    <property type="entry name" value="Phosphodiest/P_Trfase"/>
</dbReference>
<dbReference type="InterPro" id="IPR011990">
    <property type="entry name" value="TPR-like_helical_dom_sf"/>
</dbReference>
<dbReference type="Pfam" id="PF01663">
    <property type="entry name" value="Phosphodiest"/>
    <property type="match status" value="1"/>
</dbReference>
<dbReference type="EMBL" id="JBJYXY010000001">
    <property type="protein sequence ID" value="MFN2974263.1"/>
    <property type="molecule type" value="Genomic_DNA"/>
</dbReference>
<dbReference type="Gene3D" id="3.40.720.10">
    <property type="entry name" value="Alkaline Phosphatase, subunit A"/>
    <property type="match status" value="1"/>
</dbReference>
<dbReference type="PANTHER" id="PTHR44216:SF3">
    <property type="entry name" value="PROTEIN O-MANNOSYL-TRANSFERASE TMTC2"/>
    <property type="match status" value="1"/>
</dbReference>
<accession>A0ABW9KFN7</accession>
<dbReference type="InterPro" id="IPR017850">
    <property type="entry name" value="Alkaline_phosphatase_core_sf"/>
</dbReference>
<dbReference type="PANTHER" id="PTHR44216">
    <property type="entry name" value="PROTEIN O-MANNOSYL-TRANSFERASE TMTC2"/>
    <property type="match status" value="1"/>
</dbReference>
<evidence type="ECO:0000256" key="2">
    <source>
        <dbReference type="SAM" id="MobiDB-lite"/>
    </source>
</evidence>
<evidence type="ECO:0000313" key="3">
    <source>
        <dbReference type="EMBL" id="MFN2974263.1"/>
    </source>
</evidence>
<evidence type="ECO:0000313" key="4">
    <source>
        <dbReference type="Proteomes" id="UP001634747"/>
    </source>
</evidence>
<dbReference type="InterPro" id="IPR052384">
    <property type="entry name" value="TMTC_O-mannosyltransferase"/>
</dbReference>
<name>A0ABW9KFN7_9BACT</name>
<dbReference type="Pfam" id="PF13432">
    <property type="entry name" value="TPR_16"/>
    <property type="match status" value="1"/>
</dbReference>
<feature type="region of interest" description="Disordered" evidence="2">
    <location>
        <begin position="350"/>
        <end position="372"/>
    </location>
</feature>
<gene>
    <name evidence="3" type="ORF">ACK2TP_00665</name>
</gene>